<dbReference type="Pfam" id="PF13761">
    <property type="entry name" value="DUF4166"/>
    <property type="match status" value="1"/>
</dbReference>
<feature type="domain" description="DUF4166" evidence="1">
    <location>
        <begin position="17"/>
        <end position="200"/>
    </location>
</feature>
<protein>
    <recommendedName>
        <fullName evidence="1">DUF4166 domain-containing protein</fullName>
    </recommendedName>
</protein>
<dbReference type="AlphaFoldDB" id="A0A846RV98"/>
<keyword evidence="3" id="KW-1185">Reference proteome</keyword>
<dbReference type="Proteomes" id="UP000547458">
    <property type="component" value="Unassembled WGS sequence"/>
</dbReference>
<reference evidence="2 3" key="1">
    <citation type="submission" date="2020-03" db="EMBL/GenBank/DDBJ databases">
        <title>Sequencing the genomes of 1000 actinobacteria strains.</title>
        <authorList>
            <person name="Klenk H.-P."/>
        </authorList>
    </citation>
    <scope>NUCLEOTIDE SEQUENCE [LARGE SCALE GENOMIC DNA]</scope>
    <source>
        <strain evidence="2 3">DSM 16403</strain>
    </source>
</reference>
<evidence type="ECO:0000259" key="1">
    <source>
        <dbReference type="Pfam" id="PF13761"/>
    </source>
</evidence>
<organism evidence="2 3">
    <name type="scientific">Arthrobacter pigmenti</name>
    <dbReference type="NCBI Taxonomy" id="271432"/>
    <lineage>
        <taxon>Bacteria</taxon>
        <taxon>Bacillati</taxon>
        <taxon>Actinomycetota</taxon>
        <taxon>Actinomycetes</taxon>
        <taxon>Micrococcales</taxon>
        <taxon>Micrococcaceae</taxon>
        <taxon>Arthrobacter</taxon>
    </lineage>
</organism>
<name>A0A846RV98_9MICC</name>
<dbReference type="EMBL" id="JAATJL010000001">
    <property type="protein sequence ID" value="NJC22946.1"/>
    <property type="molecule type" value="Genomic_DNA"/>
</dbReference>
<accession>A0A846RV98</accession>
<evidence type="ECO:0000313" key="3">
    <source>
        <dbReference type="Proteomes" id="UP000547458"/>
    </source>
</evidence>
<proteinExistence type="predicted"/>
<dbReference type="InterPro" id="IPR025311">
    <property type="entry name" value="DUF4166"/>
</dbReference>
<gene>
    <name evidence="2" type="ORF">BJ994_002022</name>
</gene>
<comment type="caution">
    <text evidence="2">The sequence shown here is derived from an EMBL/GenBank/DDBJ whole genome shotgun (WGS) entry which is preliminary data.</text>
</comment>
<sequence>MTLSIYQFALGEDFRRLQPELQHYFSFHQHSGAHATCRGTFDVAGSPSKIMRPVFAVAAREHTFFPEYEGNVQFRVRNWAHTDPFGRPSLTARRDFHFAAAHRIFEDTTSWTDDGLVDYLGIHRRMATALTCQVTANGRMRMVSWNTRVFAGPLRLPIPEFIGAKAYVEQWWDSAENCFRISSNVLHRQLGPVLVYAGRFTYETSPYNGDLPAEEAPARWERRV</sequence>
<evidence type="ECO:0000313" key="2">
    <source>
        <dbReference type="EMBL" id="NJC22946.1"/>
    </source>
</evidence>